<keyword evidence="1" id="KW-0378">Hydrolase</keyword>
<evidence type="ECO:0000256" key="2">
    <source>
        <dbReference type="SAM" id="MobiDB-lite"/>
    </source>
</evidence>
<dbReference type="InterPro" id="IPR005754">
    <property type="entry name" value="Sortase"/>
</dbReference>
<evidence type="ECO:0000313" key="4">
    <source>
        <dbReference type="Proteomes" id="UP000674234"/>
    </source>
</evidence>
<feature type="region of interest" description="Disordered" evidence="2">
    <location>
        <begin position="214"/>
        <end position="233"/>
    </location>
</feature>
<dbReference type="NCBIfam" id="NF033748">
    <property type="entry name" value="class_F_sortase"/>
    <property type="match status" value="1"/>
</dbReference>
<keyword evidence="4" id="KW-1185">Reference proteome</keyword>
<sequence length="374" mass="41155">MLRLGRDRSRGQPHDHADTGPAHAGGERLPAGHPRRGRPREGHGWGDQDRARHRPLPALAGRPRIPGDGALRRVHRAGHAGAPAGRGSDPDARGARGHRWGDHPRGRQAGRLPGPGALRGHQRRRQRRIPHRRRRLRAHRLPHPRPPRRGRRHRRGRPRGQGRPADGRRLRCLPGRRRRRRRRGPQALRSLTLGVSSRWVVIAGIVTGLALAATTGTGRDREPSSGPSSVVPERIDIPSLDLKAPLMKLGLSDDGDVELPPFDKPSTAGWYTGSAVPGDPGASVIIGHVDTKTAPAVFYHLRELHKGALVKVVRSDGRTASYEVDSVERIPKDDFPAERVYAEDGLRLITCGGAFDWARHEYKDNIIVYASPAA</sequence>
<evidence type="ECO:0000313" key="3">
    <source>
        <dbReference type="EMBL" id="MBP2704824.1"/>
    </source>
</evidence>
<name>A0A940WFS4_9ACTN</name>
<dbReference type="CDD" id="cd05829">
    <property type="entry name" value="Sortase_F"/>
    <property type="match status" value="1"/>
</dbReference>
<feature type="compositionally biased region" description="Basic and acidic residues" evidence="2">
    <location>
        <begin position="1"/>
        <end position="18"/>
    </location>
</feature>
<dbReference type="AlphaFoldDB" id="A0A940WFS4"/>
<feature type="compositionally biased region" description="Basic residues" evidence="2">
    <location>
        <begin position="170"/>
        <end position="184"/>
    </location>
</feature>
<feature type="compositionally biased region" description="Basic and acidic residues" evidence="2">
    <location>
        <begin position="88"/>
        <end position="105"/>
    </location>
</feature>
<feature type="compositionally biased region" description="Basic and acidic residues" evidence="2">
    <location>
        <begin position="39"/>
        <end position="50"/>
    </location>
</feature>
<dbReference type="Pfam" id="PF04203">
    <property type="entry name" value="Sortase"/>
    <property type="match status" value="1"/>
</dbReference>
<proteinExistence type="predicted"/>
<accession>A0A940WFS4</accession>
<feature type="region of interest" description="Disordered" evidence="2">
    <location>
        <begin position="1"/>
        <end position="185"/>
    </location>
</feature>
<evidence type="ECO:0000256" key="1">
    <source>
        <dbReference type="ARBA" id="ARBA00022801"/>
    </source>
</evidence>
<dbReference type="SUPFAM" id="SSF63817">
    <property type="entry name" value="Sortase"/>
    <property type="match status" value="1"/>
</dbReference>
<dbReference type="Gene3D" id="2.40.260.10">
    <property type="entry name" value="Sortase"/>
    <property type="match status" value="1"/>
</dbReference>
<dbReference type="InterPro" id="IPR023365">
    <property type="entry name" value="Sortase_dom-sf"/>
</dbReference>
<dbReference type="GO" id="GO:0016787">
    <property type="term" value="F:hydrolase activity"/>
    <property type="evidence" value="ECO:0007669"/>
    <property type="project" value="UniProtKB-KW"/>
</dbReference>
<comment type="caution">
    <text evidence="3">The sequence shown here is derived from an EMBL/GenBank/DDBJ whole genome shotgun (WGS) entry which is preliminary data.</text>
</comment>
<dbReference type="Proteomes" id="UP000674234">
    <property type="component" value="Unassembled WGS sequence"/>
</dbReference>
<feature type="compositionally biased region" description="Basic residues" evidence="2">
    <location>
        <begin position="120"/>
        <end position="160"/>
    </location>
</feature>
<organism evidence="3 4">
    <name type="scientific">Microbispora oryzae</name>
    <dbReference type="NCBI Taxonomy" id="2806554"/>
    <lineage>
        <taxon>Bacteria</taxon>
        <taxon>Bacillati</taxon>
        <taxon>Actinomycetota</taxon>
        <taxon>Actinomycetes</taxon>
        <taxon>Streptosporangiales</taxon>
        <taxon>Streptosporangiaceae</taxon>
        <taxon>Microbispora</taxon>
    </lineage>
</organism>
<dbReference type="EMBL" id="JAFCNB010000006">
    <property type="protein sequence ID" value="MBP2704824.1"/>
    <property type="molecule type" value="Genomic_DNA"/>
</dbReference>
<gene>
    <name evidence="3" type="ORF">JOL79_13470</name>
</gene>
<protein>
    <submittedName>
        <fullName evidence="3">Class F sortase</fullName>
    </submittedName>
</protein>
<reference evidence="3" key="1">
    <citation type="submission" date="2021-02" db="EMBL/GenBank/DDBJ databases">
        <title>Draft genome sequence of Microbispora sp. RL4-1S isolated from rice leaves in Thailand.</title>
        <authorList>
            <person name="Muangham S."/>
            <person name="Duangmal K."/>
        </authorList>
    </citation>
    <scope>NUCLEOTIDE SEQUENCE</scope>
    <source>
        <strain evidence="3">RL4-1S</strain>
    </source>
</reference>
<dbReference type="InterPro" id="IPR042001">
    <property type="entry name" value="Sortase_F"/>
</dbReference>